<organism evidence="2 3">
    <name type="scientific">Sorangium cellulosum</name>
    <name type="common">Polyangium cellulosum</name>
    <dbReference type="NCBI Taxonomy" id="56"/>
    <lineage>
        <taxon>Bacteria</taxon>
        <taxon>Pseudomonadati</taxon>
        <taxon>Myxococcota</taxon>
        <taxon>Polyangia</taxon>
        <taxon>Polyangiales</taxon>
        <taxon>Polyangiaceae</taxon>
        <taxon>Sorangium</taxon>
    </lineage>
</organism>
<protein>
    <recommendedName>
        <fullName evidence="1">Sulfatase-modifying factor enzyme-like domain-containing protein</fullName>
    </recommendedName>
</protein>
<dbReference type="Proteomes" id="UP000075420">
    <property type="component" value="Unassembled WGS sequence"/>
</dbReference>
<evidence type="ECO:0000259" key="1">
    <source>
        <dbReference type="Pfam" id="PF03781"/>
    </source>
</evidence>
<dbReference type="EMBL" id="JELY01002922">
    <property type="protein sequence ID" value="KYF51239.1"/>
    <property type="molecule type" value="Genomic_DNA"/>
</dbReference>
<dbReference type="Gene3D" id="3.90.1580.10">
    <property type="entry name" value="paralog of FGE (formylglycine-generating enzyme)"/>
    <property type="match status" value="1"/>
</dbReference>
<reference evidence="2 3" key="1">
    <citation type="submission" date="2014-02" db="EMBL/GenBank/DDBJ databases">
        <title>The small core and large imbalanced accessory genome model reveals a collaborative survival strategy of Sorangium cellulosum strains in nature.</title>
        <authorList>
            <person name="Han K."/>
            <person name="Peng R."/>
            <person name="Blom J."/>
            <person name="Li Y.-Z."/>
        </authorList>
    </citation>
    <scope>NUCLEOTIDE SEQUENCE [LARGE SCALE GENOMIC DNA]</scope>
    <source>
        <strain evidence="2 3">So0157-25</strain>
    </source>
</reference>
<gene>
    <name evidence="2" type="ORF">BE08_27635</name>
</gene>
<dbReference type="SUPFAM" id="SSF56436">
    <property type="entry name" value="C-type lectin-like"/>
    <property type="match status" value="1"/>
</dbReference>
<comment type="caution">
    <text evidence="2">The sequence shown here is derived from an EMBL/GenBank/DDBJ whole genome shotgun (WGS) entry which is preliminary data.</text>
</comment>
<evidence type="ECO:0000313" key="3">
    <source>
        <dbReference type="Proteomes" id="UP000075420"/>
    </source>
</evidence>
<dbReference type="InterPro" id="IPR005532">
    <property type="entry name" value="SUMF_dom"/>
</dbReference>
<sequence length="275" mass="30354">MGNENCCASLQVPGGTFNRENNPELPATVNSFEMDRFEVTVARFRRFVDAYPGSAPLPGAGAHPMIPGSGWNPEWPMPMPEDRAELSDMVRCESEFSTWTDTPGAYERLPMNCTLWYLAFAFCAWEGGRLPTEAEWTYAAAGGNQQRVYPWSVPPSSTMIDDTYAAYACLASGTGACAFADMPPVGSRSPKGDGRWGHADLAGSMGEWTLDSFINANHYINPCVNCAELADPTMRPDRVFRGGGWNLDRASQFERFGHPALDFTRYIGFRCVRTP</sequence>
<feature type="domain" description="Sulfatase-modifying factor enzyme-like" evidence="1">
    <location>
        <begin position="11"/>
        <end position="273"/>
    </location>
</feature>
<dbReference type="InterPro" id="IPR016187">
    <property type="entry name" value="CTDL_fold"/>
</dbReference>
<proteinExistence type="predicted"/>
<dbReference type="PANTHER" id="PTHR23150:SF19">
    <property type="entry name" value="FORMYLGLYCINE-GENERATING ENZYME"/>
    <property type="match status" value="1"/>
</dbReference>
<dbReference type="PANTHER" id="PTHR23150">
    <property type="entry name" value="SULFATASE MODIFYING FACTOR 1, 2"/>
    <property type="match status" value="1"/>
</dbReference>
<name>A0A150P6B1_SORCE</name>
<dbReference type="AlphaFoldDB" id="A0A150P6B1"/>
<dbReference type="InterPro" id="IPR051043">
    <property type="entry name" value="Sulfatase_Mod_Factor_Kinase"/>
</dbReference>
<accession>A0A150P6B1</accession>
<dbReference type="InterPro" id="IPR042095">
    <property type="entry name" value="SUMF_sf"/>
</dbReference>
<dbReference type="Pfam" id="PF03781">
    <property type="entry name" value="FGE-sulfatase"/>
    <property type="match status" value="1"/>
</dbReference>
<evidence type="ECO:0000313" key="2">
    <source>
        <dbReference type="EMBL" id="KYF51239.1"/>
    </source>
</evidence>
<dbReference type="GO" id="GO:0120147">
    <property type="term" value="F:formylglycine-generating oxidase activity"/>
    <property type="evidence" value="ECO:0007669"/>
    <property type="project" value="TreeGrafter"/>
</dbReference>